<evidence type="ECO:0000313" key="6">
    <source>
        <dbReference type="EMBL" id="GLI40776.1"/>
    </source>
</evidence>
<comment type="caution">
    <text evidence="6">The sequence shown here is derived from an EMBL/GenBank/DDBJ whole genome shotgun (WGS) entry which is preliminary data.</text>
</comment>
<name>A0A9W6G5A7_9ACTN</name>
<dbReference type="InterPro" id="IPR009057">
    <property type="entry name" value="Homeodomain-like_sf"/>
</dbReference>
<dbReference type="Gene3D" id="1.10.10.60">
    <property type="entry name" value="Homeodomain-like"/>
    <property type="match status" value="1"/>
</dbReference>
<dbReference type="PANTHER" id="PTHR47506">
    <property type="entry name" value="TRANSCRIPTIONAL REGULATORY PROTEIN"/>
    <property type="match status" value="1"/>
</dbReference>
<evidence type="ECO:0000256" key="4">
    <source>
        <dbReference type="PROSITE-ProRule" id="PRU00335"/>
    </source>
</evidence>
<evidence type="ECO:0000313" key="7">
    <source>
        <dbReference type="Proteomes" id="UP001144313"/>
    </source>
</evidence>
<dbReference type="Pfam" id="PF00440">
    <property type="entry name" value="TetR_N"/>
    <property type="match status" value="1"/>
</dbReference>
<reference evidence="6" key="1">
    <citation type="submission" date="2022-12" db="EMBL/GenBank/DDBJ databases">
        <title>Reference genome sequencing for broad-spectrum identification of bacterial and archaeal isolates by mass spectrometry.</title>
        <authorList>
            <person name="Sekiguchi Y."/>
            <person name="Tourlousse D.M."/>
        </authorList>
    </citation>
    <scope>NUCLEOTIDE SEQUENCE</scope>
    <source>
        <strain evidence="6">LLR39Z86</strain>
    </source>
</reference>
<dbReference type="Proteomes" id="UP001144313">
    <property type="component" value="Unassembled WGS sequence"/>
</dbReference>
<dbReference type="PROSITE" id="PS50977">
    <property type="entry name" value="HTH_TETR_2"/>
    <property type="match status" value="1"/>
</dbReference>
<keyword evidence="3" id="KW-0804">Transcription</keyword>
<dbReference type="InterPro" id="IPR001647">
    <property type="entry name" value="HTH_TetR"/>
</dbReference>
<feature type="DNA-binding region" description="H-T-H motif" evidence="4">
    <location>
        <begin position="29"/>
        <end position="48"/>
    </location>
</feature>
<evidence type="ECO:0000259" key="5">
    <source>
        <dbReference type="PROSITE" id="PS50977"/>
    </source>
</evidence>
<evidence type="ECO:0000256" key="2">
    <source>
        <dbReference type="ARBA" id="ARBA00023125"/>
    </source>
</evidence>
<gene>
    <name evidence="6" type="ORF">GALLR39Z86_06260</name>
</gene>
<keyword evidence="2 4" id="KW-0238">DNA-binding</keyword>
<dbReference type="AlphaFoldDB" id="A0A9W6G5A7"/>
<dbReference type="PANTHER" id="PTHR47506:SF1">
    <property type="entry name" value="HTH-TYPE TRANSCRIPTIONAL REGULATOR YJDC"/>
    <property type="match status" value="1"/>
</dbReference>
<dbReference type="SUPFAM" id="SSF48498">
    <property type="entry name" value="Tetracyclin repressor-like, C-terminal domain"/>
    <property type="match status" value="1"/>
</dbReference>
<dbReference type="GO" id="GO:0003677">
    <property type="term" value="F:DNA binding"/>
    <property type="evidence" value="ECO:0007669"/>
    <property type="project" value="UniProtKB-UniRule"/>
</dbReference>
<organism evidence="6 7">
    <name type="scientific">Glycomyces algeriensis</name>
    <dbReference type="NCBI Taxonomy" id="256037"/>
    <lineage>
        <taxon>Bacteria</taxon>
        <taxon>Bacillati</taxon>
        <taxon>Actinomycetota</taxon>
        <taxon>Actinomycetes</taxon>
        <taxon>Glycomycetales</taxon>
        <taxon>Glycomycetaceae</taxon>
        <taxon>Glycomyces</taxon>
    </lineage>
</organism>
<dbReference type="SUPFAM" id="SSF46689">
    <property type="entry name" value="Homeodomain-like"/>
    <property type="match status" value="1"/>
</dbReference>
<dbReference type="Gene3D" id="1.10.357.10">
    <property type="entry name" value="Tetracycline Repressor, domain 2"/>
    <property type="match status" value="1"/>
</dbReference>
<dbReference type="EMBL" id="BSDT01000001">
    <property type="protein sequence ID" value="GLI40776.1"/>
    <property type="molecule type" value="Genomic_DNA"/>
</dbReference>
<accession>A0A9W6G5A7</accession>
<dbReference type="InterPro" id="IPR036271">
    <property type="entry name" value="Tet_transcr_reg_TetR-rel_C_sf"/>
</dbReference>
<evidence type="ECO:0000256" key="3">
    <source>
        <dbReference type="ARBA" id="ARBA00023163"/>
    </source>
</evidence>
<protein>
    <submittedName>
        <fullName evidence="6">TetR family transcriptional regulator</fullName>
    </submittedName>
</protein>
<dbReference type="PRINTS" id="PR00455">
    <property type="entry name" value="HTHTETR"/>
</dbReference>
<evidence type="ECO:0000256" key="1">
    <source>
        <dbReference type="ARBA" id="ARBA00023015"/>
    </source>
</evidence>
<keyword evidence="7" id="KW-1185">Reference proteome</keyword>
<keyword evidence="1" id="KW-0805">Transcription regulation</keyword>
<dbReference type="RefSeq" id="WP_270117001.1">
    <property type="nucleotide sequence ID" value="NZ_BAAAOL010000009.1"/>
</dbReference>
<feature type="domain" description="HTH tetR-type" evidence="5">
    <location>
        <begin position="6"/>
        <end position="66"/>
    </location>
</feature>
<proteinExistence type="predicted"/>
<sequence length="193" mass="20558">MGRTQTFDTGEVVRAARGVFWKHGYEAASVPALEAATGLRRSSIYNAFGSKRGLFDAAVASYLDEIVRPRLEPLKAELPAPNAILDYLHGLRTGLEQAGSFTSANGCLLINTAGAPIADDATVRDTVAAYRAELREAIGNGLRRHLADVPADQVERLTETCTALVVAAYALTRVDNASALSSIDTALDLIDRA</sequence>